<dbReference type="AlphaFoldDB" id="A0AAV7PV36"/>
<name>A0AAV7PV36_PLEWA</name>
<evidence type="ECO:0000313" key="2">
    <source>
        <dbReference type="Proteomes" id="UP001066276"/>
    </source>
</evidence>
<organism evidence="1 2">
    <name type="scientific">Pleurodeles waltl</name>
    <name type="common">Iberian ribbed newt</name>
    <dbReference type="NCBI Taxonomy" id="8319"/>
    <lineage>
        <taxon>Eukaryota</taxon>
        <taxon>Metazoa</taxon>
        <taxon>Chordata</taxon>
        <taxon>Craniata</taxon>
        <taxon>Vertebrata</taxon>
        <taxon>Euteleostomi</taxon>
        <taxon>Amphibia</taxon>
        <taxon>Batrachia</taxon>
        <taxon>Caudata</taxon>
        <taxon>Salamandroidea</taxon>
        <taxon>Salamandridae</taxon>
        <taxon>Pleurodelinae</taxon>
        <taxon>Pleurodeles</taxon>
    </lineage>
</organism>
<proteinExistence type="predicted"/>
<keyword evidence="2" id="KW-1185">Reference proteome</keyword>
<comment type="caution">
    <text evidence="1">The sequence shown here is derived from an EMBL/GenBank/DDBJ whole genome shotgun (WGS) entry which is preliminary data.</text>
</comment>
<accession>A0AAV7PV36</accession>
<reference evidence="1" key="1">
    <citation type="journal article" date="2022" name="bioRxiv">
        <title>Sequencing and chromosome-scale assembly of the giantPleurodeles waltlgenome.</title>
        <authorList>
            <person name="Brown T."/>
            <person name="Elewa A."/>
            <person name="Iarovenko S."/>
            <person name="Subramanian E."/>
            <person name="Araus A.J."/>
            <person name="Petzold A."/>
            <person name="Susuki M."/>
            <person name="Suzuki K.-i.T."/>
            <person name="Hayashi T."/>
            <person name="Toyoda A."/>
            <person name="Oliveira C."/>
            <person name="Osipova E."/>
            <person name="Leigh N.D."/>
            <person name="Simon A."/>
            <person name="Yun M.H."/>
        </authorList>
    </citation>
    <scope>NUCLEOTIDE SEQUENCE</scope>
    <source>
        <strain evidence="1">20211129_DDA</strain>
        <tissue evidence="1">Liver</tissue>
    </source>
</reference>
<evidence type="ECO:0000313" key="1">
    <source>
        <dbReference type="EMBL" id="KAJ1130353.1"/>
    </source>
</evidence>
<sequence length="157" mass="17944">MQGLCHLCLRTDYVHVLCVPACDVCMIFMYVQAPMSMKCEPVGTDMNGKYNQRPTFMQLQLENVIMRFEFLKRHIMKLVVRLKTVLALGYIPNMHTWRLNHYSRSHAPSRQHTNLVHAPADDKQAGVTAPAHGGGKHALVPAALLEQLQERLAHRCW</sequence>
<protein>
    <submittedName>
        <fullName evidence="1">Uncharacterized protein</fullName>
    </submittedName>
</protein>
<dbReference type="Proteomes" id="UP001066276">
    <property type="component" value="Chromosome 7"/>
</dbReference>
<gene>
    <name evidence="1" type="ORF">NDU88_008706</name>
</gene>
<dbReference type="EMBL" id="JANPWB010000011">
    <property type="protein sequence ID" value="KAJ1130353.1"/>
    <property type="molecule type" value="Genomic_DNA"/>
</dbReference>